<dbReference type="KEGG" id="hhl:Halha_0076"/>
<reference evidence="10" key="1">
    <citation type="submission" date="2012-02" db="EMBL/GenBank/DDBJ databases">
        <title>The complete genome of Halobacteroides halobius DSM 5150.</title>
        <authorList>
            <person name="Lucas S."/>
            <person name="Copeland A."/>
            <person name="Lapidus A."/>
            <person name="Glavina del Rio T."/>
            <person name="Dalin E."/>
            <person name="Tice H."/>
            <person name="Bruce D."/>
            <person name="Goodwin L."/>
            <person name="Pitluck S."/>
            <person name="Peters L."/>
            <person name="Mikhailova N."/>
            <person name="Gu W."/>
            <person name="Kyrpides N."/>
            <person name="Mavromatis K."/>
            <person name="Ivanova N."/>
            <person name="Brettin T."/>
            <person name="Detter J.C."/>
            <person name="Han C."/>
            <person name="Larimer F."/>
            <person name="Land M."/>
            <person name="Hauser L."/>
            <person name="Markowitz V."/>
            <person name="Cheng J.-F."/>
            <person name="Hugenholtz P."/>
            <person name="Woyke T."/>
            <person name="Wu D."/>
            <person name="Tindall B."/>
            <person name="Pomrenke H."/>
            <person name="Brambilla E."/>
            <person name="Klenk H.-P."/>
            <person name="Eisen J.A."/>
        </authorList>
    </citation>
    <scope>NUCLEOTIDE SEQUENCE [LARGE SCALE GENOMIC DNA]</scope>
    <source>
        <strain evidence="10">ATCC 35273 / DSM 5150 / MD-1</strain>
    </source>
</reference>
<evidence type="ECO:0000313" key="10">
    <source>
        <dbReference type="Proteomes" id="UP000010880"/>
    </source>
</evidence>
<dbReference type="STRING" id="748449.Halha_0076"/>
<keyword evidence="5 7" id="KW-1133">Transmembrane helix</keyword>
<comment type="similarity">
    <text evidence="7">Belongs to the binding-protein-dependent transport system permease family.</text>
</comment>
<keyword evidence="4 7" id="KW-0812">Transmembrane</keyword>
<feature type="transmembrane region" description="Helical" evidence="7">
    <location>
        <begin position="96"/>
        <end position="117"/>
    </location>
</feature>
<evidence type="ECO:0000256" key="1">
    <source>
        <dbReference type="ARBA" id="ARBA00004651"/>
    </source>
</evidence>
<gene>
    <name evidence="9" type="ordered locus">Halha_0076</name>
</gene>
<evidence type="ECO:0000256" key="2">
    <source>
        <dbReference type="ARBA" id="ARBA00022448"/>
    </source>
</evidence>
<feature type="transmembrane region" description="Helical" evidence="7">
    <location>
        <begin position="254"/>
        <end position="274"/>
    </location>
</feature>
<keyword evidence="6 7" id="KW-0472">Membrane</keyword>
<organism evidence="9 10">
    <name type="scientific">Halobacteroides halobius (strain ATCC 35273 / DSM 5150 / MD-1)</name>
    <dbReference type="NCBI Taxonomy" id="748449"/>
    <lineage>
        <taxon>Bacteria</taxon>
        <taxon>Bacillati</taxon>
        <taxon>Bacillota</taxon>
        <taxon>Clostridia</taxon>
        <taxon>Halanaerobiales</taxon>
        <taxon>Halobacteroidaceae</taxon>
        <taxon>Halobacteroides</taxon>
    </lineage>
</organism>
<evidence type="ECO:0000256" key="5">
    <source>
        <dbReference type="ARBA" id="ARBA00022989"/>
    </source>
</evidence>
<dbReference type="InterPro" id="IPR051393">
    <property type="entry name" value="ABC_transporter_permease"/>
</dbReference>
<keyword evidence="3" id="KW-1003">Cell membrane</keyword>
<keyword evidence="9" id="KW-0762">Sugar transport</keyword>
<dbReference type="EMBL" id="CP003359">
    <property type="protein sequence ID" value="AGB40097.1"/>
    <property type="molecule type" value="Genomic_DNA"/>
</dbReference>
<dbReference type="eggNOG" id="COG1175">
    <property type="taxonomic scope" value="Bacteria"/>
</dbReference>
<feature type="transmembrane region" description="Helical" evidence="7">
    <location>
        <begin position="129"/>
        <end position="149"/>
    </location>
</feature>
<dbReference type="Pfam" id="PF00528">
    <property type="entry name" value="BPD_transp_1"/>
    <property type="match status" value="1"/>
</dbReference>
<dbReference type="PANTHER" id="PTHR30193">
    <property type="entry name" value="ABC TRANSPORTER PERMEASE PROTEIN"/>
    <property type="match status" value="1"/>
</dbReference>
<feature type="transmembrane region" description="Helical" evidence="7">
    <location>
        <begin position="286"/>
        <end position="305"/>
    </location>
</feature>
<dbReference type="OrthoDB" id="9761387at2"/>
<feature type="domain" description="ABC transmembrane type-1" evidence="8">
    <location>
        <begin position="92"/>
        <end position="304"/>
    </location>
</feature>
<evidence type="ECO:0000259" key="8">
    <source>
        <dbReference type="PROSITE" id="PS50928"/>
    </source>
</evidence>
<feature type="transmembrane region" description="Helical" evidence="7">
    <location>
        <begin position="26"/>
        <end position="47"/>
    </location>
</feature>
<dbReference type="Gene3D" id="1.10.3720.10">
    <property type="entry name" value="MetI-like"/>
    <property type="match status" value="1"/>
</dbReference>
<dbReference type="InterPro" id="IPR035906">
    <property type="entry name" value="MetI-like_sf"/>
</dbReference>
<evidence type="ECO:0000256" key="3">
    <source>
        <dbReference type="ARBA" id="ARBA00022475"/>
    </source>
</evidence>
<dbReference type="SUPFAM" id="SSF161098">
    <property type="entry name" value="MetI-like"/>
    <property type="match status" value="1"/>
</dbReference>
<keyword evidence="2 7" id="KW-0813">Transport</keyword>
<sequence>MSAEVQKQDNGILNFSLSEFWEKNRFAYLMLLPAFIGVFFVIIYPFFYNLKLAFSDLNMYSMRAFIKNGTLNYIGFKNFVEVVTTSDFWTVFGRTIVWTVVNVACHVGFGILLAILLDRDMKLKGIYRTLLVIPWAIPQYIVILVWKGMFNYRFGAINLMLNKLGFESIAWLSDPTTGFLAAIIVNVWLGIPFMMMIALGGLQSIDPNYYEAAEIDGASNWQQVKNVTLPLLKPVMIPAVILGVVWTFKNLKVIFMLTAGTLTGKIDILVTYVYKAAFTYYRYGYAAAFSFVIFLILLIWSIIFIEHLREE</sequence>
<comment type="subcellular location">
    <subcellularLocation>
        <location evidence="1 7">Cell membrane</location>
        <topology evidence="1 7">Multi-pass membrane protein</topology>
    </subcellularLocation>
</comment>
<dbReference type="AlphaFoldDB" id="L0K487"/>
<dbReference type="HOGENOM" id="CLU_016047_0_3_9"/>
<evidence type="ECO:0000256" key="7">
    <source>
        <dbReference type="RuleBase" id="RU363032"/>
    </source>
</evidence>
<dbReference type="GO" id="GO:0005886">
    <property type="term" value="C:plasma membrane"/>
    <property type="evidence" value="ECO:0007669"/>
    <property type="project" value="UniProtKB-SubCell"/>
</dbReference>
<dbReference type="GO" id="GO:0055085">
    <property type="term" value="P:transmembrane transport"/>
    <property type="evidence" value="ECO:0007669"/>
    <property type="project" value="InterPro"/>
</dbReference>
<evidence type="ECO:0000256" key="6">
    <source>
        <dbReference type="ARBA" id="ARBA00023136"/>
    </source>
</evidence>
<dbReference type="PATRIC" id="fig|748449.3.peg.59"/>
<dbReference type="PROSITE" id="PS50928">
    <property type="entry name" value="ABC_TM1"/>
    <property type="match status" value="1"/>
</dbReference>
<evidence type="ECO:0000313" key="9">
    <source>
        <dbReference type="EMBL" id="AGB40097.1"/>
    </source>
</evidence>
<name>L0K487_HALHC</name>
<dbReference type="PANTHER" id="PTHR30193:SF41">
    <property type="entry name" value="DIACETYLCHITOBIOSE UPTAKE SYSTEM PERMEASE PROTEIN NGCF"/>
    <property type="match status" value="1"/>
</dbReference>
<evidence type="ECO:0000256" key="4">
    <source>
        <dbReference type="ARBA" id="ARBA00022692"/>
    </source>
</evidence>
<keyword evidence="10" id="KW-1185">Reference proteome</keyword>
<dbReference type="Proteomes" id="UP000010880">
    <property type="component" value="Chromosome"/>
</dbReference>
<dbReference type="RefSeq" id="WP_015325825.1">
    <property type="nucleotide sequence ID" value="NC_019978.1"/>
</dbReference>
<dbReference type="CDD" id="cd06261">
    <property type="entry name" value="TM_PBP2"/>
    <property type="match status" value="1"/>
</dbReference>
<feature type="transmembrane region" description="Helical" evidence="7">
    <location>
        <begin position="231"/>
        <end position="248"/>
    </location>
</feature>
<dbReference type="InterPro" id="IPR000515">
    <property type="entry name" value="MetI-like"/>
</dbReference>
<proteinExistence type="inferred from homology"/>
<protein>
    <submittedName>
        <fullName evidence="9">Permease component of ABC-type sugar transporter</fullName>
    </submittedName>
</protein>
<accession>L0K487</accession>